<evidence type="ECO:0000256" key="4">
    <source>
        <dbReference type="ARBA" id="ARBA00023002"/>
    </source>
</evidence>
<dbReference type="InterPro" id="IPR009056">
    <property type="entry name" value="Cyt_c-like_dom"/>
</dbReference>
<keyword evidence="4" id="KW-0560">Oxidoreductase</keyword>
<dbReference type="PROSITE" id="PS51007">
    <property type="entry name" value="CYTC"/>
    <property type="match status" value="1"/>
</dbReference>
<evidence type="ECO:0000256" key="1">
    <source>
        <dbReference type="ARBA" id="ARBA00022617"/>
    </source>
</evidence>
<dbReference type="GO" id="GO:0020037">
    <property type="term" value="F:heme binding"/>
    <property type="evidence" value="ECO:0007669"/>
    <property type="project" value="InterPro"/>
</dbReference>
<evidence type="ECO:0000256" key="7">
    <source>
        <dbReference type="SAM" id="Phobius"/>
    </source>
</evidence>
<dbReference type="InterPro" id="IPR051395">
    <property type="entry name" value="Cytochrome_c_Peroxidase/MauG"/>
</dbReference>
<name>A0A2W1N7U7_PAEXE</name>
<comment type="caution">
    <text evidence="9">The sequence shown here is derived from an EMBL/GenBank/DDBJ whole genome shotgun (WGS) entry which is preliminary data.</text>
</comment>
<dbReference type="InterPro" id="IPR036909">
    <property type="entry name" value="Cyt_c-like_dom_sf"/>
</dbReference>
<keyword evidence="7" id="KW-1133">Transmembrane helix</keyword>
<keyword evidence="5 6" id="KW-0408">Iron</keyword>
<sequence>MKTWRTLFYVIPVVLAVGALVAFYRWQPEYAYIPPQDKLMNPPPAQDSQVNGEKQYDVWGQTLTETAAESAGLTPHNGAVAIDEKLLKLGRDTLYKETFSNEVFLTDIMGIVDGPFTITNMAKAIVQLKGAGTTNLQVELAEDVTLGDRSYKKGEKVDTGIDVPKGVYAPLGMPVKFSRGQLRVGISCMACHATVDPDTKMVIEGAPNADLNAGLLMALATNSAAYFTHTDVENVTKYIKDVNRTVVTSTGGASALPDPAELEKAVDANLVKWPKGNFDSTIDMKSNPAQIPDSFTKDGHPYGWSGFAAAGPFHGLSAFSNNVHAQNSDSLAQVEASEALFGMEREVYLGTLLQNAPNPAFRYAPASGLKPSEFFAKADPNPGTPGVNEMIKPPSFPKLTMMAPDGLFISSPGFKVGEQVNAMAAYQNTIIPPRGTSATDATTLQQGERVFQRAQCLSCHSGAAFTNHRVVSAETIGTEPSRAKALKKTEYLFGAASIYSPDTPVPVPPGAKVLQVPTAHLDPAQIKLAYAHGDSPGGYKVKGLLGLRWTAPYLHDGGVAAGSDPSQLGIPGTLAKGILPDPANSLKALVDRDLRRNVVDANKREPELARVHAAGIGHEYWVDQSAGFTKSEQDALIQYLLSLQGQWAEQRSANK</sequence>
<dbReference type="OrthoDB" id="9772811at2"/>
<dbReference type="SUPFAM" id="SSF46626">
    <property type="entry name" value="Cytochrome c"/>
    <property type="match status" value="1"/>
</dbReference>
<dbReference type="AlphaFoldDB" id="A0A2W1N7U7"/>
<evidence type="ECO:0000256" key="2">
    <source>
        <dbReference type="ARBA" id="ARBA00022723"/>
    </source>
</evidence>
<evidence type="ECO:0000313" key="10">
    <source>
        <dbReference type="Proteomes" id="UP000214746"/>
    </source>
</evidence>
<organism evidence="9 10">
    <name type="scientific">Paenibacillus xerothermodurans</name>
    <dbReference type="NCBI Taxonomy" id="1977292"/>
    <lineage>
        <taxon>Bacteria</taxon>
        <taxon>Bacillati</taxon>
        <taxon>Bacillota</taxon>
        <taxon>Bacilli</taxon>
        <taxon>Bacillales</taxon>
        <taxon>Paenibacillaceae</taxon>
        <taxon>Paenibacillus</taxon>
    </lineage>
</organism>
<dbReference type="EMBL" id="NHRJ02000014">
    <property type="protein sequence ID" value="PZE19670.1"/>
    <property type="molecule type" value="Genomic_DNA"/>
</dbReference>
<keyword evidence="7" id="KW-0812">Transmembrane</keyword>
<evidence type="ECO:0000256" key="5">
    <source>
        <dbReference type="ARBA" id="ARBA00023004"/>
    </source>
</evidence>
<protein>
    <submittedName>
        <fullName evidence="9">Electron transport protein</fullName>
    </submittedName>
</protein>
<proteinExistence type="predicted"/>
<reference evidence="9" key="1">
    <citation type="submission" date="2018-06" db="EMBL/GenBank/DDBJ databases">
        <title>Paenibacillus xerothermodurans sp. nov. an extremely dry heat resistant spore forming bacterium isolated from the soil of Cape Canaveral, Florida.</title>
        <authorList>
            <person name="Seuylemezian A."/>
            <person name="Kaur N."/>
            <person name="Patil P."/>
            <person name="Patil P."/>
            <person name="Mayilraj S."/>
            <person name="Vaishampayan P."/>
        </authorList>
    </citation>
    <scope>NUCLEOTIDE SEQUENCE [LARGE SCALE GENOMIC DNA]</scope>
    <source>
        <strain evidence="9">ATCC 27380</strain>
    </source>
</reference>
<keyword evidence="3" id="KW-0732">Signal</keyword>
<dbReference type="GO" id="GO:0046872">
    <property type="term" value="F:metal ion binding"/>
    <property type="evidence" value="ECO:0007669"/>
    <property type="project" value="UniProtKB-KW"/>
</dbReference>
<evidence type="ECO:0000256" key="6">
    <source>
        <dbReference type="PROSITE-ProRule" id="PRU00433"/>
    </source>
</evidence>
<dbReference type="GO" id="GO:0009055">
    <property type="term" value="F:electron transfer activity"/>
    <property type="evidence" value="ECO:0007669"/>
    <property type="project" value="InterPro"/>
</dbReference>
<dbReference type="Proteomes" id="UP000214746">
    <property type="component" value="Unassembled WGS sequence"/>
</dbReference>
<accession>A0A2W1N7U7</accession>
<dbReference type="PANTHER" id="PTHR30600:SF10">
    <property type="entry name" value="BLL6722 PROTEIN"/>
    <property type="match status" value="1"/>
</dbReference>
<evidence type="ECO:0000313" key="9">
    <source>
        <dbReference type="EMBL" id="PZE19670.1"/>
    </source>
</evidence>
<keyword evidence="10" id="KW-1185">Reference proteome</keyword>
<keyword evidence="7" id="KW-0472">Membrane</keyword>
<evidence type="ECO:0000256" key="3">
    <source>
        <dbReference type="ARBA" id="ARBA00022729"/>
    </source>
</evidence>
<evidence type="ECO:0000259" key="8">
    <source>
        <dbReference type="PROSITE" id="PS51007"/>
    </source>
</evidence>
<feature type="transmembrane region" description="Helical" evidence="7">
    <location>
        <begin position="7"/>
        <end position="26"/>
    </location>
</feature>
<dbReference type="GO" id="GO:0004130">
    <property type="term" value="F:cytochrome-c peroxidase activity"/>
    <property type="evidence" value="ECO:0007669"/>
    <property type="project" value="TreeGrafter"/>
</dbReference>
<dbReference type="Gene3D" id="1.10.760.10">
    <property type="entry name" value="Cytochrome c-like domain"/>
    <property type="match status" value="1"/>
</dbReference>
<dbReference type="PANTHER" id="PTHR30600">
    <property type="entry name" value="CYTOCHROME C PEROXIDASE-RELATED"/>
    <property type="match status" value="1"/>
</dbReference>
<gene>
    <name evidence="9" type="ORF">CBW46_017185</name>
</gene>
<feature type="domain" description="Cytochrome c" evidence="8">
    <location>
        <begin position="442"/>
        <end position="644"/>
    </location>
</feature>
<keyword evidence="2 6" id="KW-0479">Metal-binding</keyword>
<keyword evidence="1 6" id="KW-0349">Heme</keyword>